<dbReference type="RefSeq" id="WP_027635164.1">
    <property type="nucleotide sequence ID" value="NZ_BKBC01000036.1"/>
</dbReference>
<keyword evidence="2" id="KW-0238">DNA-binding</keyword>
<evidence type="ECO:0000313" key="9">
    <source>
        <dbReference type="Proteomes" id="UP000238081"/>
    </source>
</evidence>
<evidence type="ECO:0000256" key="3">
    <source>
        <dbReference type="ARBA" id="ARBA00023163"/>
    </source>
</evidence>
<dbReference type="Proteomes" id="UP000238081">
    <property type="component" value="Unassembled WGS sequence"/>
</dbReference>
<gene>
    <name evidence="8" type="ORF">AWN73_06830</name>
    <name evidence="6" type="ORF">CBU02nite_24660</name>
    <name evidence="7" type="ORF">GND98_009805</name>
</gene>
<keyword evidence="1" id="KW-0805">Transcription regulation</keyword>
<evidence type="ECO:0000259" key="5">
    <source>
        <dbReference type="PROSITE" id="PS51464"/>
    </source>
</evidence>
<dbReference type="InterPro" id="IPR009057">
    <property type="entry name" value="Homeodomain-like_sf"/>
</dbReference>
<sequence length="281" mass="31687">MNCSLLIKQIYDKMTESEKKIADYVLVNSSEVYKFSASELANITKTSSSSVVRFSRKLGFEGFQEFKIELAKDDINPIENIEYDYIDTEDNIREVIVKTANKNIQSINDTISLLDEHTIEEAIKAIKNAKNIYIFGIGESALIGLDLQYKLLRIHKNAMMSLESHVQLSMSANISNDDIAIGISYLGKTKEVYSALSKCKEKGAKCITITKFGENPVSSLGDIKIQVPFVEKDLRIGAISSRIVQLTVIDILFVGLAKENFSDVEKYLKETRNMIEELRMK</sequence>
<dbReference type="InterPro" id="IPR046348">
    <property type="entry name" value="SIS_dom_sf"/>
</dbReference>
<dbReference type="AlphaFoldDB" id="A0A2S7FFI0"/>
<reference evidence="7 11" key="3">
    <citation type="submission" date="2020-01" db="EMBL/GenBank/DDBJ databases">
        <title>Genome sequence of a 1,3-propanediol producer, Clostridium butyricum S3.</title>
        <authorList>
            <person name="Zhou J."/>
        </authorList>
    </citation>
    <scope>NUCLEOTIDE SEQUENCE [LARGE SCALE GENOMIC DNA]</scope>
    <source>
        <strain evidence="7 11">S3</strain>
    </source>
</reference>
<dbReference type="PROSITE" id="PS51071">
    <property type="entry name" value="HTH_RPIR"/>
    <property type="match status" value="1"/>
</dbReference>
<organism evidence="8 9">
    <name type="scientific">Clostridium butyricum</name>
    <dbReference type="NCBI Taxonomy" id="1492"/>
    <lineage>
        <taxon>Bacteria</taxon>
        <taxon>Bacillati</taxon>
        <taxon>Bacillota</taxon>
        <taxon>Clostridia</taxon>
        <taxon>Eubacteriales</taxon>
        <taxon>Clostridiaceae</taxon>
        <taxon>Clostridium</taxon>
    </lineage>
</organism>
<dbReference type="InterPro" id="IPR036388">
    <property type="entry name" value="WH-like_DNA-bd_sf"/>
</dbReference>
<dbReference type="EMBL" id="WOFV02000026">
    <property type="protein sequence ID" value="NAS18160.1"/>
    <property type="molecule type" value="Genomic_DNA"/>
</dbReference>
<evidence type="ECO:0000313" key="6">
    <source>
        <dbReference type="EMBL" id="GEQ21960.1"/>
    </source>
</evidence>
<keyword evidence="3" id="KW-0804">Transcription</keyword>
<evidence type="ECO:0000313" key="11">
    <source>
        <dbReference type="Proteomes" id="UP000474042"/>
    </source>
</evidence>
<evidence type="ECO:0000313" key="10">
    <source>
        <dbReference type="Proteomes" id="UP000321089"/>
    </source>
</evidence>
<evidence type="ECO:0000256" key="1">
    <source>
        <dbReference type="ARBA" id="ARBA00023015"/>
    </source>
</evidence>
<feature type="domain" description="HTH rpiR-type" evidence="4">
    <location>
        <begin position="1"/>
        <end position="77"/>
    </location>
</feature>
<dbReference type="Gene3D" id="1.10.10.10">
    <property type="entry name" value="Winged helix-like DNA-binding domain superfamily/Winged helix DNA-binding domain"/>
    <property type="match status" value="1"/>
</dbReference>
<evidence type="ECO:0000256" key="2">
    <source>
        <dbReference type="ARBA" id="ARBA00023125"/>
    </source>
</evidence>
<dbReference type="Proteomes" id="UP000474042">
    <property type="component" value="Unassembled WGS sequence"/>
</dbReference>
<protein>
    <submittedName>
        <fullName evidence="8">RpiR family transcriptional regulator</fullName>
    </submittedName>
    <submittedName>
        <fullName evidence="7">SIS domain-containing protein</fullName>
    </submittedName>
</protein>
<reference evidence="8 9" key="1">
    <citation type="submission" date="2016-01" db="EMBL/GenBank/DDBJ databases">
        <title>Characterization of the Clostridium difficile lineages that are prevalent in Hong Kong and China.</title>
        <authorList>
            <person name="Kwok J.S.-L."/>
            <person name="Lam W.-Y."/>
            <person name="Ip M."/>
            <person name="Chan T.-F."/>
            <person name="Hawkey P.M."/>
            <person name="Tsui S.K.-W."/>
        </authorList>
    </citation>
    <scope>NUCLEOTIDE SEQUENCE [LARGE SCALE GENOMIC DNA]</scope>
    <source>
        <strain evidence="8 9">300064</strain>
    </source>
</reference>
<proteinExistence type="predicted"/>
<dbReference type="PANTHER" id="PTHR30514:SF1">
    <property type="entry name" value="HTH-TYPE TRANSCRIPTIONAL REGULATOR HEXR-RELATED"/>
    <property type="match status" value="1"/>
</dbReference>
<dbReference type="GO" id="GO:0003677">
    <property type="term" value="F:DNA binding"/>
    <property type="evidence" value="ECO:0007669"/>
    <property type="project" value="UniProtKB-KW"/>
</dbReference>
<dbReference type="SUPFAM" id="SSF53697">
    <property type="entry name" value="SIS domain"/>
    <property type="match status" value="1"/>
</dbReference>
<dbReference type="CDD" id="cd05013">
    <property type="entry name" value="SIS_RpiR"/>
    <property type="match status" value="1"/>
</dbReference>
<reference evidence="6 10" key="2">
    <citation type="submission" date="2019-07" db="EMBL/GenBank/DDBJ databases">
        <title>Whole genome shotgun sequence of Clostridium butyricum NBRC 3858.</title>
        <authorList>
            <person name="Hosoyama A."/>
            <person name="Uohara A."/>
            <person name="Ohji S."/>
            <person name="Ichikawa N."/>
        </authorList>
    </citation>
    <scope>NUCLEOTIDE SEQUENCE [LARGE SCALE GENOMIC DNA]</scope>
    <source>
        <strain evidence="6 10">NBRC 3858</strain>
    </source>
</reference>
<dbReference type="GO" id="GO:0003700">
    <property type="term" value="F:DNA-binding transcription factor activity"/>
    <property type="evidence" value="ECO:0007669"/>
    <property type="project" value="InterPro"/>
</dbReference>
<name>A0A2S7FFI0_CLOBU</name>
<dbReference type="EMBL" id="BKBC01000036">
    <property type="protein sequence ID" value="GEQ21960.1"/>
    <property type="molecule type" value="Genomic_DNA"/>
</dbReference>
<dbReference type="GO" id="GO:1901135">
    <property type="term" value="P:carbohydrate derivative metabolic process"/>
    <property type="evidence" value="ECO:0007669"/>
    <property type="project" value="InterPro"/>
</dbReference>
<feature type="domain" description="SIS" evidence="5">
    <location>
        <begin position="122"/>
        <end position="262"/>
    </location>
</feature>
<dbReference type="InterPro" id="IPR035472">
    <property type="entry name" value="RpiR-like_SIS"/>
</dbReference>
<evidence type="ECO:0000313" key="7">
    <source>
        <dbReference type="EMBL" id="NAS18160.1"/>
    </source>
</evidence>
<dbReference type="InterPro" id="IPR000281">
    <property type="entry name" value="HTH_RpiR"/>
</dbReference>
<dbReference type="InterPro" id="IPR047640">
    <property type="entry name" value="RpiR-like"/>
</dbReference>
<dbReference type="Gene3D" id="3.40.50.10490">
    <property type="entry name" value="Glucose-6-phosphate isomerase like protein, domain 1"/>
    <property type="match status" value="1"/>
</dbReference>
<evidence type="ECO:0000313" key="8">
    <source>
        <dbReference type="EMBL" id="PPV17711.1"/>
    </source>
</evidence>
<dbReference type="PROSITE" id="PS51464">
    <property type="entry name" value="SIS"/>
    <property type="match status" value="1"/>
</dbReference>
<dbReference type="SUPFAM" id="SSF46689">
    <property type="entry name" value="Homeodomain-like"/>
    <property type="match status" value="1"/>
</dbReference>
<dbReference type="Pfam" id="PF01418">
    <property type="entry name" value="HTH_6"/>
    <property type="match status" value="1"/>
</dbReference>
<comment type="caution">
    <text evidence="8">The sequence shown here is derived from an EMBL/GenBank/DDBJ whole genome shotgun (WGS) entry which is preliminary data.</text>
</comment>
<dbReference type="InterPro" id="IPR001347">
    <property type="entry name" value="SIS_dom"/>
</dbReference>
<evidence type="ECO:0000259" key="4">
    <source>
        <dbReference type="PROSITE" id="PS51071"/>
    </source>
</evidence>
<dbReference type="Pfam" id="PF01380">
    <property type="entry name" value="SIS"/>
    <property type="match status" value="1"/>
</dbReference>
<accession>A0A2S7FFI0</accession>
<dbReference type="PANTHER" id="PTHR30514">
    <property type="entry name" value="GLUCOKINASE"/>
    <property type="match status" value="1"/>
</dbReference>
<dbReference type="Proteomes" id="UP000321089">
    <property type="component" value="Unassembled WGS sequence"/>
</dbReference>
<dbReference type="EMBL" id="LRDH01000002">
    <property type="protein sequence ID" value="PPV17711.1"/>
    <property type="molecule type" value="Genomic_DNA"/>
</dbReference>
<dbReference type="GO" id="GO:0097367">
    <property type="term" value="F:carbohydrate derivative binding"/>
    <property type="evidence" value="ECO:0007669"/>
    <property type="project" value="InterPro"/>
</dbReference>